<protein>
    <submittedName>
        <fullName evidence="1">Uncharacterized protein</fullName>
    </submittedName>
</protein>
<organism evidence="1 2">
    <name type="scientific">Scortum barcoo</name>
    <name type="common">barcoo grunter</name>
    <dbReference type="NCBI Taxonomy" id="214431"/>
    <lineage>
        <taxon>Eukaryota</taxon>
        <taxon>Metazoa</taxon>
        <taxon>Chordata</taxon>
        <taxon>Craniata</taxon>
        <taxon>Vertebrata</taxon>
        <taxon>Euteleostomi</taxon>
        <taxon>Actinopterygii</taxon>
        <taxon>Neopterygii</taxon>
        <taxon>Teleostei</taxon>
        <taxon>Neoteleostei</taxon>
        <taxon>Acanthomorphata</taxon>
        <taxon>Eupercaria</taxon>
        <taxon>Centrarchiformes</taxon>
        <taxon>Terapontoidei</taxon>
        <taxon>Terapontidae</taxon>
        <taxon>Scortum</taxon>
    </lineage>
</organism>
<name>A0ACB8VVF4_9TELE</name>
<dbReference type="EMBL" id="CM041548">
    <property type="protein sequence ID" value="KAI3358508.1"/>
    <property type="molecule type" value="Genomic_DNA"/>
</dbReference>
<sequence>MQSACVTLLMSLMEETMFLFIVSLFFTSAVDHKGPVVVDSSYVAAVYEHNIILNPEPRVPLSRRDALQHMQKNMDIYEEQAAQAAGQGAQILVFPEDGLQGFNFSRSSIFGYLETIPDPQQESWNPCTEPDKYNNTEVHNHTFVTELNLTPPPPVPPDGRWQFNTNVVFRSDGLLVARYHKQNLFFEESFDTPPQPEIITFDTPFAGRFGLLICFDILFQQPTVTLVERGVRQLIFPTAWMNVLPLLDSVQFHRAFSLGANVTLLAANLRKDQMNMRGSGIYTPFSATYHHAQRGDPEEGRLLVARVPVLDPLWSGEDIGGFHRAAVKSSMHWEHLLDYTLWTGRYALQVCALVRCAGLDISSCGQEVEEAESKMDFLLEGKFGTKYVYPSVLASKMVLEQPEHLEMAPDGRVTMKHSNMTGGLRRVSQDSPTTSRDLRYSGRISSTPRRLAATEELTNYLSDFGLGDGRVHLRVPILCFLIGRQVGGIEEILVSISSTVRQCPQLRSTAPTCTVNSVGRVLLPPSEAPDGLPESLRGRPIVLLHGLTELLPDPSFCLQDRPGCGLLGLPVPVNCVRSPTGQHGPIGLLLQPLTASLTSGVHHRVRGLPPRQAPETLRPQLRTAASTMEAENMVHSDSMSPASLGICEKLFRRWELKTSLTEGSLARRSQQTLTIRLGLPGTNNSKRPIPNPKAQGSDPLVHRGELQHVAAELGSYEQAHTSSPPLTLGNSRVVEGPAPLKELGSRAQAMRGEPLQDSSYVAAVYEHSVILNPEPGVPLSRPAALQHLRRNLEVYEEQAARAAEQGAQILVFPEDGLQGFNFSRSSIFGYLETIPDPQQESWNPCTEPDKYNNTEGVRQLIFPTAWMNVLPLLDSVQFHRAFSLGANVTLLAANLRKDQMNMRGSGIYTPFSATYHHAQRGDPEEGRLLVARVPVLDPLWSGEECVHRGGVSPSSPTFISSMLSDPFTFVLLHKTQGEVNVCNGTFCCHLQYRRFPQSSSKELYALGAFAGLHTVDGRYALQVCALVRCAGLDISSCGQEVEEAESKMDFLLEGKFGTKYVYPSVLASKMVLEQPEHLEMAPDGRVTMKHSNMTGGLDSSYVAAVYEHSVILDPEPGARSPVSPCPAPPPCSTCGGTWRCTRSRLPGLLSRSVMKLVSRLIFPWSGCPDPGVSRRWSPGFQLQSVLQRLSCMARRYKLYVVANMADLQPCPLKSDPSSSCPPDGRWQFNTNVVFRSDGLLVARYHKYNLYFEEAFDTPPQPEIITFDTPFAGRFGLFICFDIMFQQPTVTLVERGVRQLIFPTAWMNQLPLLDTIQFQQALSLGANVTLLAANIRNDRLIMTGSGIYTPFSATYHHAQRGDPEEGRLLVARVPVLDPLWSGKSVSTEEGVVREETTSATDSGFCHQESCFDSSPSSVSPSSTTFISSMMYDPFTFVLLHKTQGEVNVCNGTFCCHLQYQQIPQSSSKELYALGAFAGTHIVNGRYALQVCALVRCAGLDISSCGQEVEEAESKMDFLLEGKFGTKYVYPSVLASKLVLEQPEHLEMAADGRVTMKHSNMTGGLVTACLYGRMYHLDNQ</sequence>
<proteinExistence type="predicted"/>
<comment type="caution">
    <text evidence="1">The sequence shown here is derived from an EMBL/GenBank/DDBJ whole genome shotgun (WGS) entry which is preliminary data.</text>
</comment>
<keyword evidence="2" id="KW-1185">Reference proteome</keyword>
<evidence type="ECO:0000313" key="2">
    <source>
        <dbReference type="Proteomes" id="UP000831701"/>
    </source>
</evidence>
<dbReference type="Proteomes" id="UP000831701">
    <property type="component" value="Chromosome 18"/>
</dbReference>
<evidence type="ECO:0000313" key="1">
    <source>
        <dbReference type="EMBL" id="KAI3358508.1"/>
    </source>
</evidence>
<gene>
    <name evidence="1" type="ORF">L3Q82_014923</name>
</gene>
<reference evidence="1" key="1">
    <citation type="submission" date="2022-04" db="EMBL/GenBank/DDBJ databases">
        <title>Jade perch genome.</title>
        <authorList>
            <person name="Chao B."/>
        </authorList>
    </citation>
    <scope>NUCLEOTIDE SEQUENCE</scope>
    <source>
        <strain evidence="1">CB-2022</strain>
    </source>
</reference>
<accession>A0ACB8VVF4</accession>